<accession>A0A6S6UCM2</accession>
<protein>
    <submittedName>
        <fullName evidence="3">Cell division protein BolA</fullName>
    </submittedName>
</protein>
<organism evidence="3">
    <name type="scientific">uncultured Thiotrichaceae bacterium</name>
    <dbReference type="NCBI Taxonomy" id="298394"/>
    <lineage>
        <taxon>Bacteria</taxon>
        <taxon>Pseudomonadati</taxon>
        <taxon>Pseudomonadota</taxon>
        <taxon>Gammaproteobacteria</taxon>
        <taxon>Thiotrichales</taxon>
        <taxon>Thiotrichaceae</taxon>
        <taxon>environmental samples</taxon>
    </lineage>
</organism>
<proteinExistence type="inferred from homology"/>
<dbReference type="PIRSF" id="PIRSF003113">
    <property type="entry name" value="BolA"/>
    <property type="match status" value="1"/>
</dbReference>
<dbReference type="InterPro" id="IPR050961">
    <property type="entry name" value="BolA/IbaG_stress_morph_reg"/>
</dbReference>
<dbReference type="PANTHER" id="PTHR46229">
    <property type="entry name" value="BOLA TRANSCRIPTION REGULATOR"/>
    <property type="match status" value="1"/>
</dbReference>
<evidence type="ECO:0000313" key="3">
    <source>
        <dbReference type="EMBL" id="CAA6825456.1"/>
    </source>
</evidence>
<keyword evidence="3" id="KW-0132">Cell division</keyword>
<dbReference type="AlphaFoldDB" id="A0A6S6UCM2"/>
<evidence type="ECO:0000256" key="2">
    <source>
        <dbReference type="RuleBase" id="RU003860"/>
    </source>
</evidence>
<dbReference type="SUPFAM" id="SSF82657">
    <property type="entry name" value="BolA-like"/>
    <property type="match status" value="1"/>
</dbReference>
<comment type="similarity">
    <text evidence="1 2">Belongs to the BolA/IbaG family.</text>
</comment>
<dbReference type="GO" id="GO:0051301">
    <property type="term" value="P:cell division"/>
    <property type="evidence" value="ECO:0007669"/>
    <property type="project" value="UniProtKB-KW"/>
</dbReference>
<evidence type="ECO:0000256" key="1">
    <source>
        <dbReference type="ARBA" id="ARBA00005578"/>
    </source>
</evidence>
<dbReference type="Gene3D" id="3.10.20.90">
    <property type="entry name" value="Phosphatidylinositol 3-kinase Catalytic Subunit, Chain A, domain 1"/>
    <property type="match status" value="1"/>
</dbReference>
<sequence length="102" mass="11208">MDMQTHIEEKLTAGLLPTFLNVENESHMHSGPATDSHFKVTVVSEQFEGQMLIKRHRAVNALLDDALANHIHALTIHAMTPDEYFEKAGAVPNSPECAGSSK</sequence>
<reference evidence="3" key="1">
    <citation type="submission" date="2020-01" db="EMBL/GenBank/DDBJ databases">
        <authorList>
            <person name="Meier V. D."/>
            <person name="Meier V D."/>
        </authorList>
    </citation>
    <scope>NUCLEOTIDE SEQUENCE</scope>
    <source>
        <strain evidence="3">HLG_WM_MAG_07</strain>
    </source>
</reference>
<dbReference type="InterPro" id="IPR002634">
    <property type="entry name" value="BolA"/>
</dbReference>
<dbReference type="Pfam" id="PF01722">
    <property type="entry name" value="BolA"/>
    <property type="match status" value="1"/>
</dbReference>
<dbReference type="PANTHER" id="PTHR46229:SF2">
    <property type="entry name" value="BOLA-LIKE PROTEIN 1"/>
    <property type="match status" value="1"/>
</dbReference>
<keyword evidence="3" id="KW-0131">Cell cycle</keyword>
<dbReference type="InterPro" id="IPR036065">
    <property type="entry name" value="BolA-like_sf"/>
</dbReference>
<name>A0A6S6UCM2_9GAMM</name>
<gene>
    <name evidence="3" type="ORF">HELGO_WM7996</name>
</gene>
<dbReference type="EMBL" id="CACVAY010000127">
    <property type="protein sequence ID" value="CAA6825456.1"/>
    <property type="molecule type" value="Genomic_DNA"/>
</dbReference>